<proteinExistence type="predicted"/>
<evidence type="ECO:0000256" key="2">
    <source>
        <dbReference type="ARBA" id="ARBA00022679"/>
    </source>
</evidence>
<reference evidence="3 4" key="1">
    <citation type="submission" date="2019-10" db="EMBL/GenBank/DDBJ databases">
        <title>New species of Slilvanegrellaceae.</title>
        <authorList>
            <person name="Pitt A."/>
            <person name="Hahn M.W."/>
        </authorList>
    </citation>
    <scope>NUCLEOTIDE SEQUENCE [LARGE SCALE GENOMIC DNA]</scope>
    <source>
        <strain evidence="3 4">SP-Ram-0.45-NSY-1</strain>
    </source>
</reference>
<evidence type="ECO:0000256" key="1">
    <source>
        <dbReference type="ARBA" id="ARBA00022676"/>
    </source>
</evidence>
<dbReference type="RefSeq" id="WP_153420365.1">
    <property type="nucleotide sequence ID" value="NZ_WFLM01000003.1"/>
</dbReference>
<evidence type="ECO:0008006" key="5">
    <source>
        <dbReference type="Google" id="ProtNLM"/>
    </source>
</evidence>
<dbReference type="Gene3D" id="3.40.50.2000">
    <property type="entry name" value="Glycogen Phosphorylase B"/>
    <property type="match status" value="2"/>
</dbReference>
<dbReference type="AlphaFoldDB" id="A0A6N6VSV8"/>
<keyword evidence="4" id="KW-1185">Reference proteome</keyword>
<dbReference type="PANTHER" id="PTHR30160">
    <property type="entry name" value="TETRAACYLDISACCHARIDE 4'-KINASE-RELATED"/>
    <property type="match status" value="1"/>
</dbReference>
<protein>
    <recommendedName>
        <fullName evidence="5">Lipopolysaccharide heptosyltransferase II</fullName>
    </recommendedName>
</protein>
<dbReference type="GO" id="GO:0009244">
    <property type="term" value="P:lipopolysaccharide core region biosynthetic process"/>
    <property type="evidence" value="ECO:0007669"/>
    <property type="project" value="TreeGrafter"/>
</dbReference>
<keyword evidence="2" id="KW-0808">Transferase</keyword>
<dbReference type="GO" id="GO:0008713">
    <property type="term" value="F:ADP-heptose-lipopolysaccharide heptosyltransferase activity"/>
    <property type="evidence" value="ECO:0007669"/>
    <property type="project" value="TreeGrafter"/>
</dbReference>
<dbReference type="OrthoDB" id="5289084at2"/>
<comment type="caution">
    <text evidence="3">The sequence shown here is derived from an EMBL/GenBank/DDBJ whole genome shotgun (WGS) entry which is preliminary data.</text>
</comment>
<evidence type="ECO:0000313" key="4">
    <source>
        <dbReference type="Proteomes" id="UP000437748"/>
    </source>
</evidence>
<dbReference type="Proteomes" id="UP000437748">
    <property type="component" value="Unassembled WGS sequence"/>
</dbReference>
<dbReference type="GO" id="GO:0005829">
    <property type="term" value="C:cytosol"/>
    <property type="evidence" value="ECO:0007669"/>
    <property type="project" value="TreeGrafter"/>
</dbReference>
<dbReference type="PANTHER" id="PTHR30160:SF1">
    <property type="entry name" value="LIPOPOLYSACCHARIDE 1,2-N-ACETYLGLUCOSAMINETRANSFERASE-RELATED"/>
    <property type="match status" value="1"/>
</dbReference>
<keyword evidence="1" id="KW-0328">Glycosyltransferase</keyword>
<dbReference type="Pfam" id="PF01075">
    <property type="entry name" value="Glyco_transf_9"/>
    <property type="match status" value="1"/>
</dbReference>
<dbReference type="InterPro" id="IPR051199">
    <property type="entry name" value="LPS_LOS_Heptosyltrfase"/>
</dbReference>
<evidence type="ECO:0000313" key="3">
    <source>
        <dbReference type="EMBL" id="KAB8038968.1"/>
    </source>
</evidence>
<sequence length="358" mass="40771">MKVGIFHTAFLGDIALASLLIEALYREKHEVFLITKKMASLLYKDDYRLKGCIIADKKKGIEKVKSIYNIAKQIDALNLDVLLVPHKSYTTALISLLTKVPKKVAYNDTSFKMPFTHFQEFKKDLHECLRCLYIAPDWLVNKETMSQVEKIARPILISNNKLDLFLSKNPNYFNESIPFFIVSPGSVWPTKKYPAVQFAKAIFLLLNKNKNIKCIVSGTIDDQKDINEIFNFFSPFPELANRIIDTSSYLPLNEFMALVSKSSFVIANDSSPIHIASGFNIPVVAIFGPTTWKFGFFPTSEKSVTLTYKDQYGNNLSCHPCSPHGSKECPKKHFRCMRELSPDLLVESVEKIVPQFFE</sequence>
<dbReference type="EMBL" id="WFLM01000003">
    <property type="protein sequence ID" value="KAB8038968.1"/>
    <property type="molecule type" value="Genomic_DNA"/>
</dbReference>
<name>A0A6N6VSV8_9BACT</name>
<organism evidence="3 4">
    <name type="scientific">Silvanigrella paludirubra</name>
    <dbReference type="NCBI Taxonomy" id="2499159"/>
    <lineage>
        <taxon>Bacteria</taxon>
        <taxon>Pseudomonadati</taxon>
        <taxon>Bdellovibrionota</taxon>
        <taxon>Oligoflexia</taxon>
        <taxon>Silvanigrellales</taxon>
        <taxon>Silvanigrellaceae</taxon>
        <taxon>Silvanigrella</taxon>
    </lineage>
</organism>
<accession>A0A6N6VSV8</accession>
<dbReference type="CDD" id="cd03789">
    <property type="entry name" value="GT9_LPS_heptosyltransferase"/>
    <property type="match status" value="1"/>
</dbReference>
<gene>
    <name evidence="3" type="ORF">GCL60_08910</name>
</gene>
<dbReference type="InterPro" id="IPR002201">
    <property type="entry name" value="Glyco_trans_9"/>
</dbReference>
<dbReference type="SUPFAM" id="SSF53756">
    <property type="entry name" value="UDP-Glycosyltransferase/glycogen phosphorylase"/>
    <property type="match status" value="1"/>
</dbReference>